<dbReference type="GO" id="GO:0016042">
    <property type="term" value="P:lipid catabolic process"/>
    <property type="evidence" value="ECO:0007669"/>
    <property type="project" value="UniProtKB-KW"/>
</dbReference>
<keyword evidence="2" id="KW-0442">Lipid degradation</keyword>
<feature type="region of interest" description="Disordered" evidence="4">
    <location>
        <begin position="26"/>
        <end position="51"/>
    </location>
</feature>
<dbReference type="SUPFAM" id="SSF53474">
    <property type="entry name" value="alpha/beta-Hydrolases"/>
    <property type="match status" value="1"/>
</dbReference>
<evidence type="ECO:0000256" key="5">
    <source>
        <dbReference type="SAM" id="SignalP"/>
    </source>
</evidence>
<keyword evidence="3" id="KW-0443">Lipid metabolism</keyword>
<dbReference type="PANTHER" id="PTHR10272">
    <property type="entry name" value="PLATELET-ACTIVATING FACTOR ACETYLHYDROLASE"/>
    <property type="match status" value="1"/>
</dbReference>
<evidence type="ECO:0000256" key="4">
    <source>
        <dbReference type="SAM" id="MobiDB-lite"/>
    </source>
</evidence>
<dbReference type="AlphaFoldDB" id="A0A7W3QNK1"/>
<protein>
    <submittedName>
        <fullName evidence="6">Putative dienelactone hydrolase</fullName>
    </submittedName>
</protein>
<evidence type="ECO:0000313" key="7">
    <source>
        <dbReference type="Proteomes" id="UP000572680"/>
    </source>
</evidence>
<keyword evidence="7" id="KW-1185">Reference proteome</keyword>
<evidence type="ECO:0000256" key="2">
    <source>
        <dbReference type="ARBA" id="ARBA00022963"/>
    </source>
</evidence>
<feature type="compositionally biased region" description="Low complexity" evidence="4">
    <location>
        <begin position="26"/>
        <end position="40"/>
    </location>
</feature>
<name>A0A7W3QNK1_ACTNM</name>
<evidence type="ECO:0000256" key="3">
    <source>
        <dbReference type="ARBA" id="ARBA00023098"/>
    </source>
</evidence>
<feature type="chain" id="PRO_5038977496" evidence="5">
    <location>
        <begin position="30"/>
        <end position="395"/>
    </location>
</feature>
<sequence>MTRILRKTSVAVLALAVSVPLTVAGAASASPTPTPASSSAENARLRLPRPTGPYAVGRSTLHLVDPTRKDPWAPGANARELMLSMYYPALPGPGARARYAATEEVRLFLKDRDLDGVVSAETVSATRTNARVDARPLPGRRPLVVLSPGFSVSRYTLTGLGEELASRGYVVAAVDHAYESVGARFPGGRMLTCLACEKARTKEDFERATVGRSRDVSFVLDRLTGRRPAWRHAHLIDRRRIGMAGHSLGGATAASTMARDPRMRAGVNMDGSFADPVPDGGLGGRPFLMLGTDDQTHRPGGEDETWDRTWRRLDGWRRWLTVAGSDHFTFCDVPVLSDQLGLPRSDPRQGLPGTRSDKIIRNYVGAFFDLHLRRVPQPLLDGPSRNNPEVRFHTP</sequence>
<comment type="caution">
    <text evidence="6">The sequence shown here is derived from an EMBL/GenBank/DDBJ whole genome shotgun (WGS) entry which is preliminary data.</text>
</comment>
<dbReference type="GO" id="GO:0003847">
    <property type="term" value="F:1-alkyl-2-acetylglycerophosphocholine esterase activity"/>
    <property type="evidence" value="ECO:0007669"/>
    <property type="project" value="TreeGrafter"/>
</dbReference>
<dbReference type="RefSeq" id="WP_182845864.1">
    <property type="nucleotide sequence ID" value="NZ_BAAALP010000056.1"/>
</dbReference>
<dbReference type="EMBL" id="JACJIA010000007">
    <property type="protein sequence ID" value="MBA8953699.1"/>
    <property type="molecule type" value="Genomic_DNA"/>
</dbReference>
<organism evidence="6 7">
    <name type="scientific">Actinomadura namibiensis</name>
    <dbReference type="NCBI Taxonomy" id="182080"/>
    <lineage>
        <taxon>Bacteria</taxon>
        <taxon>Bacillati</taxon>
        <taxon>Actinomycetota</taxon>
        <taxon>Actinomycetes</taxon>
        <taxon>Streptosporangiales</taxon>
        <taxon>Thermomonosporaceae</taxon>
        <taxon>Actinomadura</taxon>
    </lineage>
</organism>
<gene>
    <name evidence="6" type="ORF">HNR61_005352</name>
</gene>
<keyword evidence="5" id="KW-0732">Signal</keyword>
<proteinExistence type="predicted"/>
<evidence type="ECO:0000256" key="1">
    <source>
        <dbReference type="ARBA" id="ARBA00022801"/>
    </source>
</evidence>
<reference evidence="6 7" key="1">
    <citation type="submission" date="2020-08" db="EMBL/GenBank/DDBJ databases">
        <title>Genomic Encyclopedia of Type Strains, Phase IV (KMG-IV): sequencing the most valuable type-strain genomes for metagenomic binning, comparative biology and taxonomic classification.</title>
        <authorList>
            <person name="Goeker M."/>
        </authorList>
    </citation>
    <scope>NUCLEOTIDE SEQUENCE [LARGE SCALE GENOMIC DNA]</scope>
    <source>
        <strain evidence="6 7">DSM 44197</strain>
    </source>
</reference>
<keyword evidence="1 6" id="KW-0378">Hydrolase</keyword>
<accession>A0A7W3QNK1</accession>
<dbReference type="PANTHER" id="PTHR10272:SF0">
    <property type="entry name" value="PLATELET-ACTIVATING FACTOR ACETYLHYDROLASE"/>
    <property type="match status" value="1"/>
</dbReference>
<dbReference type="Pfam" id="PF03403">
    <property type="entry name" value="PAF-AH_p_II"/>
    <property type="match status" value="2"/>
</dbReference>
<feature type="signal peptide" evidence="5">
    <location>
        <begin position="1"/>
        <end position="29"/>
    </location>
</feature>
<evidence type="ECO:0000313" key="6">
    <source>
        <dbReference type="EMBL" id="MBA8953699.1"/>
    </source>
</evidence>
<dbReference type="InterPro" id="IPR029058">
    <property type="entry name" value="AB_hydrolase_fold"/>
</dbReference>
<dbReference type="Gene3D" id="3.40.50.1820">
    <property type="entry name" value="alpha/beta hydrolase"/>
    <property type="match status" value="1"/>
</dbReference>
<dbReference type="Proteomes" id="UP000572680">
    <property type="component" value="Unassembled WGS sequence"/>
</dbReference>